<dbReference type="GO" id="GO:0005737">
    <property type="term" value="C:cytoplasm"/>
    <property type="evidence" value="ECO:0007669"/>
    <property type="project" value="UniProtKB-ARBA"/>
</dbReference>
<evidence type="ECO:0000256" key="2">
    <source>
        <dbReference type="ARBA" id="ARBA00022481"/>
    </source>
</evidence>
<evidence type="ECO:0000313" key="5">
    <source>
        <dbReference type="EMBL" id="ALP69970.1"/>
    </source>
</evidence>
<proteinExistence type="inferred from homology"/>
<evidence type="ECO:0000256" key="1">
    <source>
        <dbReference type="ARBA" id="ARBA00010835"/>
    </source>
</evidence>
<dbReference type="Gene3D" id="3.30.70.1660">
    <property type="match status" value="1"/>
</dbReference>
<dbReference type="InterPro" id="IPR005139">
    <property type="entry name" value="PCRF"/>
</dbReference>
<reference evidence="5 6" key="2">
    <citation type="journal article" date="2016" name="Genome Announc.">
        <title>Complete Genome Sequences of the Obligate Symbionts 'Candidatus Sulcia muelleri' and 'Ca. Nasuia deltocephalinicola' from the Pestiferous Leafhopper Macrosteles quadripunctulatus (Hemiptera: Cicadellidae).</title>
        <authorList>
            <person name="Bennett G.M."/>
            <person name="Abba S."/>
            <person name="Kube M."/>
            <person name="Marzachi C."/>
        </authorList>
    </citation>
    <scope>NUCLEOTIDE SEQUENCE [LARGE SCALE GENOMIC DNA]</scope>
    <source>
        <strain evidence="5 6">PUNC</strain>
    </source>
</reference>
<dbReference type="InterPro" id="IPR045853">
    <property type="entry name" value="Pep_chain_release_fac_I_sf"/>
</dbReference>
<dbReference type="Pfam" id="PF03462">
    <property type="entry name" value="PCRF"/>
    <property type="match status" value="1"/>
</dbReference>
<comment type="similarity">
    <text evidence="1">Belongs to the prokaryotic/mitochondrial release factor family.</text>
</comment>
<accession>A0A0S2UP67</accession>
<dbReference type="Pfam" id="PF00472">
    <property type="entry name" value="RF-1"/>
    <property type="match status" value="1"/>
</dbReference>
<dbReference type="InterPro" id="IPR050057">
    <property type="entry name" value="Prokaryotic/Mito_RF"/>
</dbReference>
<dbReference type="InterPro" id="IPR000352">
    <property type="entry name" value="Pep_chain_release_fac_I"/>
</dbReference>
<evidence type="ECO:0000313" key="6">
    <source>
        <dbReference type="Proteomes" id="UP000055684"/>
    </source>
</evidence>
<dbReference type="PANTHER" id="PTHR43804:SF7">
    <property type="entry name" value="LD18447P"/>
    <property type="match status" value="1"/>
</dbReference>
<dbReference type="PANTHER" id="PTHR43804">
    <property type="entry name" value="LD18447P"/>
    <property type="match status" value="1"/>
</dbReference>
<dbReference type="AlphaFoldDB" id="A0A0S2UP67"/>
<feature type="domain" description="Peptide chain release factor" evidence="4">
    <location>
        <begin position="20"/>
        <end position="125"/>
    </location>
</feature>
<dbReference type="GO" id="GO:0003747">
    <property type="term" value="F:translation release factor activity"/>
    <property type="evidence" value="ECO:0007669"/>
    <property type="project" value="InterPro"/>
</dbReference>
<evidence type="ECO:0000259" key="4">
    <source>
        <dbReference type="SMART" id="SM00937"/>
    </source>
</evidence>
<dbReference type="SMART" id="SM00937">
    <property type="entry name" value="PCRF"/>
    <property type="match status" value="1"/>
</dbReference>
<dbReference type="PATRIC" id="fig|1160784.3.peg.29"/>
<protein>
    <submittedName>
        <fullName evidence="5">Peptide chain release factor 1</fullName>
    </submittedName>
</protein>
<name>A0A0S2UP67_9PROT</name>
<dbReference type="Gene3D" id="3.30.160.20">
    <property type="match status" value="1"/>
</dbReference>
<sequence length="297" mass="34581">MSIKKEIKKLNKNIKYLKNIKKKEINMKDIANEEIKENIIKIKMLKKNLKSYIKSEKVILEIKCGVGGDESSLFVFDLKKMYEKYIDKKGWTKRIISKSESCSGGFKEIIIEIEGKKVYKNLMFESGVHRVQRSPKTESKGRIHTSTCKVAVYKKHLENLNVINSEDLKIETFKSSGAGGQHVNKTNSAVRIKHLPTNTVVECQKERSQHKNKKYALILIKNKINKKVEDENLKKINLKKKMLFGGGQRVEKIRTYNYKNNNIKDHRFNFILKDLQNIMNGGFNKIIKKIKSYVKKK</sequence>
<dbReference type="SUPFAM" id="SSF75620">
    <property type="entry name" value="Release factor"/>
    <property type="match status" value="1"/>
</dbReference>
<evidence type="ECO:0000256" key="3">
    <source>
        <dbReference type="ARBA" id="ARBA00022917"/>
    </source>
</evidence>
<dbReference type="EMBL" id="CP013211">
    <property type="protein sequence ID" value="ALP69970.1"/>
    <property type="molecule type" value="Genomic_DNA"/>
</dbReference>
<dbReference type="Proteomes" id="UP000055684">
    <property type="component" value="Chromosome"/>
</dbReference>
<keyword evidence="3" id="KW-0648">Protein biosynthesis</keyword>
<organism evidence="5 6">
    <name type="scientific">Candidatus Nasuia deltocephalincola</name>
    <dbReference type="NCBI Taxonomy" id="1160784"/>
    <lineage>
        <taxon>Bacteria</taxon>
        <taxon>Pseudomonadati</taxon>
        <taxon>Pseudomonadota</taxon>
        <taxon>Betaproteobacteria</taxon>
        <taxon>Candidatus Nasuia</taxon>
    </lineage>
</organism>
<keyword evidence="2" id="KW-0488">Methylation</keyword>
<reference evidence="6" key="1">
    <citation type="submission" date="2015-11" db="EMBL/GenBank/DDBJ databases">
        <title>Complete genome sequences of the obligate symbionts Candidatus Sulcia muelleri and Candidatus Nasuia deltocephalinicola from the pestiferous leafhopper, Macrosteles quadripunctulatus (Hemiptera: Cicadellidae).</title>
        <authorList>
            <person name="Bennett G.M."/>
            <person name="Abba S."/>
            <person name="Kube M."/>
            <person name="Marzachi C."/>
        </authorList>
    </citation>
    <scope>NUCLEOTIDE SEQUENCE [LARGE SCALE GENOMIC DNA]</scope>
    <source>
        <strain evidence="6">PUNC</strain>
    </source>
</reference>
<gene>
    <name evidence="5" type="ORF">ASU29_039</name>
</gene>